<evidence type="ECO:0000256" key="2">
    <source>
        <dbReference type="ARBA" id="ARBA00022630"/>
    </source>
</evidence>
<dbReference type="InterPro" id="IPR016156">
    <property type="entry name" value="FAD/NAD-linked_Rdtase_dimer_sf"/>
</dbReference>
<dbReference type="GO" id="GO:0016491">
    <property type="term" value="F:oxidoreductase activity"/>
    <property type="evidence" value="ECO:0007669"/>
    <property type="project" value="InterPro"/>
</dbReference>
<dbReference type="RefSeq" id="WP_025654931.1">
    <property type="nucleotide sequence ID" value="NZ_QVIA01000016.1"/>
</dbReference>
<accession>A0A3E2WRQ9</accession>
<dbReference type="PANTHER" id="PTHR43429:SF3">
    <property type="entry name" value="NITRITE REDUCTASE [NAD(P)H]"/>
    <property type="match status" value="1"/>
</dbReference>
<keyword evidence="2" id="KW-0285">Flavoprotein</keyword>
<evidence type="ECO:0000256" key="1">
    <source>
        <dbReference type="ARBA" id="ARBA00001974"/>
    </source>
</evidence>
<dbReference type="InterPro" id="IPR050260">
    <property type="entry name" value="FAD-bd_OxRdtase"/>
</dbReference>
<dbReference type="InterPro" id="IPR023753">
    <property type="entry name" value="FAD/NAD-binding_dom"/>
</dbReference>
<evidence type="ECO:0000259" key="4">
    <source>
        <dbReference type="Pfam" id="PF07992"/>
    </source>
</evidence>
<protein>
    <submittedName>
        <fullName evidence="6">NAD(P)/FAD-dependent oxidoreductase</fullName>
    </submittedName>
</protein>
<name>A0A3E2WRQ9_9FIRM</name>
<dbReference type="PRINTS" id="PR00368">
    <property type="entry name" value="FADPNR"/>
</dbReference>
<feature type="domain" description="NADH-rubredoxin oxidoreductase C-terminal" evidence="5">
    <location>
        <begin position="312"/>
        <end position="376"/>
    </location>
</feature>
<sequence length="408" mass="44385">MKYVIIGAGVAGVEAAKVIRAQEESAEIVMISADTQIHSRCMLHKYIAGERDEKGLDFTEEDFFGRYNIRWMSGVRLSKVCPDQKEAVLDNGETVRYDKLLLATGANSLIPPVGELRKASNVFGLRDLPDAQAIVREAGQAQEILIIGSGLVGLDAAYGLLELGKKVTIVEMAPQILPVQLDEHGAAAYQELFEKAGVRFFLGRKADQAVCEADGRIHKVILDNGEEVACDMIIAAAGVRPCTAYLEGSGIACERGIVVDSHLQTTSADVYAAGDMTGLSGIWPNAADQGRIAGKNMCGIETEYTDTYAAKNTINFFGLVTLCIGKIRAEEGDDVQVREDSGHYDRVILRDGRVEGILLQGDISNAGIWQYLIKNKADISGIEKDVFHINYGDFYQVGERGKYLWAGI</sequence>
<evidence type="ECO:0000256" key="3">
    <source>
        <dbReference type="ARBA" id="ARBA00022827"/>
    </source>
</evidence>
<dbReference type="InterPro" id="IPR041575">
    <property type="entry name" value="Rubredoxin_C"/>
</dbReference>
<dbReference type="InterPro" id="IPR036188">
    <property type="entry name" value="FAD/NAD-bd_sf"/>
</dbReference>
<dbReference type="Pfam" id="PF18267">
    <property type="entry name" value="Rubredoxin_C"/>
    <property type="match status" value="1"/>
</dbReference>
<proteinExistence type="predicted"/>
<comment type="caution">
    <text evidence="6">The sequence shown here is derived from an EMBL/GenBank/DDBJ whole genome shotgun (WGS) entry which is preliminary data.</text>
</comment>
<dbReference type="Gene3D" id="3.30.390.30">
    <property type="match status" value="1"/>
</dbReference>
<dbReference type="EMBL" id="QVIA01000016">
    <property type="protein sequence ID" value="RGC29487.1"/>
    <property type="molecule type" value="Genomic_DNA"/>
</dbReference>
<evidence type="ECO:0000313" key="7">
    <source>
        <dbReference type="Proteomes" id="UP000261111"/>
    </source>
</evidence>
<dbReference type="Proteomes" id="UP000261111">
    <property type="component" value="Unassembled WGS sequence"/>
</dbReference>
<keyword evidence="3" id="KW-0274">FAD</keyword>
<feature type="domain" description="FAD/NAD(P)-binding" evidence="4">
    <location>
        <begin position="1"/>
        <end position="290"/>
    </location>
</feature>
<reference evidence="6 7" key="1">
    <citation type="submission" date="2018-08" db="EMBL/GenBank/DDBJ databases">
        <title>A genome reference for cultivated species of the human gut microbiota.</title>
        <authorList>
            <person name="Zou Y."/>
            <person name="Xue W."/>
            <person name="Luo G."/>
        </authorList>
    </citation>
    <scope>NUCLEOTIDE SEQUENCE [LARGE SCALE GENOMIC DNA]</scope>
    <source>
        <strain evidence="6 7">AF19-21</strain>
    </source>
</reference>
<dbReference type="GeneID" id="93332903"/>
<evidence type="ECO:0000313" key="6">
    <source>
        <dbReference type="EMBL" id="RGC29487.1"/>
    </source>
</evidence>
<dbReference type="PRINTS" id="PR00411">
    <property type="entry name" value="PNDRDTASEI"/>
</dbReference>
<comment type="cofactor">
    <cofactor evidence="1">
        <name>FAD</name>
        <dbReference type="ChEBI" id="CHEBI:57692"/>
    </cofactor>
</comment>
<dbReference type="SUPFAM" id="SSF51905">
    <property type="entry name" value="FAD/NAD(P)-binding domain"/>
    <property type="match status" value="1"/>
</dbReference>
<dbReference type="PANTHER" id="PTHR43429">
    <property type="entry name" value="PYRIDINE NUCLEOTIDE-DISULFIDE OXIDOREDUCTASE DOMAIN-CONTAINING"/>
    <property type="match status" value="1"/>
</dbReference>
<evidence type="ECO:0000259" key="5">
    <source>
        <dbReference type="Pfam" id="PF18267"/>
    </source>
</evidence>
<dbReference type="Pfam" id="PF07992">
    <property type="entry name" value="Pyr_redox_2"/>
    <property type="match status" value="1"/>
</dbReference>
<dbReference type="Gene3D" id="3.50.50.60">
    <property type="entry name" value="FAD/NAD(P)-binding domain"/>
    <property type="match status" value="2"/>
</dbReference>
<gene>
    <name evidence="6" type="ORF">DWX41_14485</name>
</gene>
<dbReference type="AlphaFoldDB" id="A0A3E2WRQ9"/>
<organism evidence="6 7">
    <name type="scientific">Hungatella hathewayi</name>
    <dbReference type="NCBI Taxonomy" id="154046"/>
    <lineage>
        <taxon>Bacteria</taxon>
        <taxon>Bacillati</taxon>
        <taxon>Bacillota</taxon>
        <taxon>Clostridia</taxon>
        <taxon>Lachnospirales</taxon>
        <taxon>Lachnospiraceae</taxon>
        <taxon>Hungatella</taxon>
    </lineage>
</organism>